<comment type="caution">
    <text evidence="3">The sequence shown here is derived from an EMBL/GenBank/DDBJ whole genome shotgun (WGS) entry which is preliminary data.</text>
</comment>
<reference evidence="4" key="1">
    <citation type="journal article" date="2019" name="Int. J. Syst. Evol. Microbiol.">
        <title>The Global Catalogue of Microorganisms (GCM) 10K type strain sequencing project: providing services to taxonomists for standard genome sequencing and annotation.</title>
        <authorList>
            <consortium name="The Broad Institute Genomics Platform"/>
            <consortium name="The Broad Institute Genome Sequencing Center for Infectious Disease"/>
            <person name="Wu L."/>
            <person name="Ma J."/>
        </authorList>
    </citation>
    <scope>NUCLEOTIDE SEQUENCE [LARGE SCALE GENOMIC DNA]</scope>
    <source>
        <strain evidence="4">KCTC 22245</strain>
    </source>
</reference>
<accession>A0ABV7MC28</accession>
<evidence type="ECO:0000313" key="3">
    <source>
        <dbReference type="EMBL" id="MFC3302295.1"/>
    </source>
</evidence>
<dbReference type="InterPro" id="IPR027783">
    <property type="entry name" value="Bacterial_PH-related"/>
</dbReference>
<proteinExistence type="predicted"/>
<feature type="domain" description="Bacterial Pleckstrin homology" evidence="2">
    <location>
        <begin position="66"/>
        <end position="163"/>
    </location>
</feature>
<name>A0ABV7MC28_9PROT</name>
<gene>
    <name evidence="3" type="ORF">ACFONP_06070</name>
</gene>
<sequence>MVFRSAPLDGISRVLTPVTVLLSLALLFLPTMIGPDGDLAERGTQAVGLVLLVSSIASWAAMPKAYKLSSEGLLIETGAGGSRIPLDQIGTVRAIQPSEAPGLRLFGGSGLFGHWGTFRTKSGDTVSVRATRLYPAVRIERPNSRDLIVSPADVDGFVAAAEKLRA</sequence>
<feature type="transmembrane region" description="Helical" evidence="1">
    <location>
        <begin position="12"/>
        <end position="33"/>
    </location>
</feature>
<dbReference type="Pfam" id="PF10882">
    <property type="entry name" value="bPH_5"/>
    <property type="match status" value="1"/>
</dbReference>
<feature type="transmembrane region" description="Helical" evidence="1">
    <location>
        <begin position="45"/>
        <end position="62"/>
    </location>
</feature>
<keyword evidence="1" id="KW-0472">Membrane</keyword>
<keyword evidence="4" id="KW-1185">Reference proteome</keyword>
<dbReference type="RefSeq" id="WP_189570422.1">
    <property type="nucleotide sequence ID" value="NZ_BMXU01000001.1"/>
</dbReference>
<evidence type="ECO:0000259" key="2">
    <source>
        <dbReference type="Pfam" id="PF10882"/>
    </source>
</evidence>
<evidence type="ECO:0000313" key="4">
    <source>
        <dbReference type="Proteomes" id="UP001595607"/>
    </source>
</evidence>
<dbReference type="Proteomes" id="UP001595607">
    <property type="component" value="Unassembled WGS sequence"/>
</dbReference>
<organism evidence="3 4">
    <name type="scientific">Parvularcula lutaonensis</name>
    <dbReference type="NCBI Taxonomy" id="491923"/>
    <lineage>
        <taxon>Bacteria</taxon>
        <taxon>Pseudomonadati</taxon>
        <taxon>Pseudomonadota</taxon>
        <taxon>Alphaproteobacteria</taxon>
        <taxon>Parvularculales</taxon>
        <taxon>Parvularculaceae</taxon>
        <taxon>Parvularcula</taxon>
    </lineage>
</organism>
<protein>
    <submittedName>
        <fullName evidence="3">PH domain-containing protein</fullName>
    </submittedName>
</protein>
<keyword evidence="1" id="KW-1133">Transmembrane helix</keyword>
<evidence type="ECO:0000256" key="1">
    <source>
        <dbReference type="SAM" id="Phobius"/>
    </source>
</evidence>
<keyword evidence="1" id="KW-0812">Transmembrane</keyword>
<dbReference type="EMBL" id="JBHRVA010000002">
    <property type="protein sequence ID" value="MFC3302295.1"/>
    <property type="molecule type" value="Genomic_DNA"/>
</dbReference>